<feature type="region of interest" description="Disordered" evidence="1">
    <location>
        <begin position="1"/>
        <end position="98"/>
    </location>
</feature>
<dbReference type="PANTHER" id="PTHR22306">
    <property type="entry name" value="CHROMOSOME 7 OPEN READING FRAME 50"/>
    <property type="match status" value="1"/>
</dbReference>
<dbReference type="Pfam" id="PF10180">
    <property type="entry name" value="WKF"/>
    <property type="match status" value="1"/>
</dbReference>
<evidence type="ECO:0000313" key="3">
    <source>
        <dbReference type="EMBL" id="KAK6171327.1"/>
    </source>
</evidence>
<dbReference type="AlphaFoldDB" id="A0AAN8P631"/>
<sequence>MTKRKSTTEFEDIDVEKSKIKKKSKKEKRQNNEGEKVTTEEIESRKEDEITQSTEDAEHDHEQQDRFPNSIPVKKTKKNRNRKKEDGAVKKVTNQEERNPDQRIKVALKYLKTWYKHRDQWKFQKVRQLCLLQHMYDQTKISDRKFKRLLEYLSGLVGCAREQTIKEAGQILVDNDIGSDNEEDDENSEENEKLKTVKIKIERATKILQQLS</sequence>
<protein>
    <recommendedName>
        <fullName evidence="2">WKF domain-containing protein</fullName>
    </recommendedName>
</protein>
<feature type="compositionally biased region" description="Basic and acidic residues" evidence="1">
    <location>
        <begin position="56"/>
        <end position="65"/>
    </location>
</feature>
<evidence type="ECO:0000256" key="1">
    <source>
        <dbReference type="SAM" id="MobiDB-lite"/>
    </source>
</evidence>
<proteinExistence type="predicted"/>
<evidence type="ECO:0000259" key="2">
    <source>
        <dbReference type="Pfam" id="PF10180"/>
    </source>
</evidence>
<feature type="compositionally biased region" description="Basic and acidic residues" evidence="1">
    <location>
        <begin position="83"/>
        <end position="98"/>
    </location>
</feature>
<feature type="domain" description="WKF" evidence="2">
    <location>
        <begin position="109"/>
        <end position="170"/>
    </location>
</feature>
<dbReference type="PANTHER" id="PTHR22306:SF2">
    <property type="entry name" value="CHROMOSOME 7 OPEN READING FRAME 50"/>
    <property type="match status" value="1"/>
</dbReference>
<organism evidence="3 4">
    <name type="scientific">Patella caerulea</name>
    <name type="common">Rayed Mediterranean limpet</name>
    <dbReference type="NCBI Taxonomy" id="87958"/>
    <lineage>
        <taxon>Eukaryota</taxon>
        <taxon>Metazoa</taxon>
        <taxon>Spiralia</taxon>
        <taxon>Lophotrochozoa</taxon>
        <taxon>Mollusca</taxon>
        <taxon>Gastropoda</taxon>
        <taxon>Patellogastropoda</taxon>
        <taxon>Patelloidea</taxon>
        <taxon>Patellidae</taxon>
        <taxon>Patella</taxon>
    </lineage>
</organism>
<gene>
    <name evidence="3" type="ORF">SNE40_019541</name>
</gene>
<dbReference type="EMBL" id="JAZGQO010000014">
    <property type="protein sequence ID" value="KAK6171327.1"/>
    <property type="molecule type" value="Genomic_DNA"/>
</dbReference>
<keyword evidence="4" id="KW-1185">Reference proteome</keyword>
<feature type="compositionally biased region" description="Basic residues" evidence="1">
    <location>
        <begin position="19"/>
        <end position="28"/>
    </location>
</feature>
<dbReference type="Proteomes" id="UP001347796">
    <property type="component" value="Unassembled WGS sequence"/>
</dbReference>
<reference evidence="3 4" key="1">
    <citation type="submission" date="2024-01" db="EMBL/GenBank/DDBJ databases">
        <title>The genome of the rayed Mediterranean limpet Patella caerulea (Linnaeus, 1758).</title>
        <authorList>
            <person name="Anh-Thu Weber A."/>
            <person name="Halstead-Nussloch G."/>
        </authorList>
    </citation>
    <scope>NUCLEOTIDE SEQUENCE [LARGE SCALE GENOMIC DNA]</scope>
    <source>
        <strain evidence="3">AATW-2023a</strain>
        <tissue evidence="3">Whole specimen</tissue>
    </source>
</reference>
<accession>A0AAN8P631</accession>
<name>A0AAN8P631_PATCE</name>
<comment type="caution">
    <text evidence="3">The sequence shown here is derived from an EMBL/GenBank/DDBJ whole genome shotgun (WGS) entry which is preliminary data.</text>
</comment>
<dbReference type="InterPro" id="IPR019327">
    <property type="entry name" value="WKF"/>
</dbReference>
<feature type="compositionally biased region" description="Basic and acidic residues" evidence="1">
    <location>
        <begin position="29"/>
        <end position="49"/>
    </location>
</feature>
<evidence type="ECO:0000313" key="4">
    <source>
        <dbReference type="Proteomes" id="UP001347796"/>
    </source>
</evidence>